<dbReference type="NCBIfam" id="NF033503">
    <property type="entry name" value="LarB"/>
    <property type="match status" value="1"/>
</dbReference>
<gene>
    <name evidence="5" type="ORF">CYMTET_5173</name>
</gene>
<evidence type="ECO:0000313" key="6">
    <source>
        <dbReference type="Proteomes" id="UP001190700"/>
    </source>
</evidence>
<evidence type="ECO:0000256" key="2">
    <source>
        <dbReference type="ARBA" id="ARBA00012329"/>
    </source>
</evidence>
<dbReference type="Proteomes" id="UP001190700">
    <property type="component" value="Unassembled WGS sequence"/>
</dbReference>
<organism evidence="5 6">
    <name type="scientific">Cymbomonas tetramitiformis</name>
    <dbReference type="NCBI Taxonomy" id="36881"/>
    <lineage>
        <taxon>Eukaryota</taxon>
        <taxon>Viridiplantae</taxon>
        <taxon>Chlorophyta</taxon>
        <taxon>Pyramimonadophyceae</taxon>
        <taxon>Pyramimonadales</taxon>
        <taxon>Pyramimonadaceae</taxon>
        <taxon>Cymbomonas</taxon>
    </lineage>
</organism>
<dbReference type="SUPFAM" id="SSF52255">
    <property type="entry name" value="N5-CAIR mutase (phosphoribosylaminoimidazole carboxylase, PurE)"/>
    <property type="match status" value="2"/>
</dbReference>
<comment type="caution">
    <text evidence="5">The sequence shown here is derived from an EMBL/GenBank/DDBJ whole genome shotgun (WGS) entry which is preliminary data.</text>
</comment>
<protein>
    <recommendedName>
        <fullName evidence="2">phosphoribosylaminoimidazole carboxylase</fullName>
        <ecNumber evidence="2">4.1.1.21</ecNumber>
    </recommendedName>
</protein>
<dbReference type="GO" id="GO:0004638">
    <property type="term" value="F:phosphoribosylaminoimidazole carboxylase activity"/>
    <property type="evidence" value="ECO:0007669"/>
    <property type="project" value="UniProtKB-EC"/>
</dbReference>
<evidence type="ECO:0000256" key="1">
    <source>
        <dbReference type="ARBA" id="ARBA00004747"/>
    </source>
</evidence>
<dbReference type="GO" id="GO:0016787">
    <property type="term" value="F:hydrolase activity"/>
    <property type="evidence" value="ECO:0007669"/>
    <property type="project" value="InterPro"/>
</dbReference>
<dbReference type="GO" id="GO:0006189">
    <property type="term" value="P:'de novo' IMP biosynthetic process"/>
    <property type="evidence" value="ECO:0007669"/>
    <property type="project" value="InterPro"/>
</dbReference>
<dbReference type="EC" id="4.1.1.21" evidence="2"/>
<dbReference type="Gene3D" id="3.40.50.1970">
    <property type="match status" value="2"/>
</dbReference>
<dbReference type="AlphaFoldDB" id="A0AAE0GZP9"/>
<dbReference type="EMBL" id="LGRX02000913">
    <property type="protein sequence ID" value="KAK3287304.1"/>
    <property type="molecule type" value="Genomic_DNA"/>
</dbReference>
<dbReference type="Pfam" id="PF00731">
    <property type="entry name" value="AIRC"/>
    <property type="match status" value="1"/>
</dbReference>
<dbReference type="InterPro" id="IPR000031">
    <property type="entry name" value="PurE_dom"/>
</dbReference>
<accession>A0AAE0GZP9</accession>
<feature type="domain" description="PurE" evidence="4">
    <location>
        <begin position="222"/>
        <end position="387"/>
    </location>
</feature>
<feature type="region of interest" description="Disordered" evidence="3">
    <location>
        <begin position="21"/>
        <end position="40"/>
    </location>
</feature>
<dbReference type="PANTHER" id="PTHR43064">
    <property type="entry name" value="PHOSPHORIBOSYLAMINOIMIDAZOLE CARBOXYLASE-RELATED"/>
    <property type="match status" value="1"/>
</dbReference>
<sequence length="392" mass="41582">MRLASCTSFTEFVICETRLPPCSSSGSCHSSEKQRGRPASCTANVLQSRPHFGSQLSPIHRERHLSVQRRSSRRYFATASDASSDLAALEDILQRVARGETAPGDAALRLMEGEASRALGDSDMTVRLGDFAQLDTQRKARTGFPEVVWGPGKTPEQIAEIMRVFAAEGQVTMATRITPQVYEEIRHLYPAIRYHATARICTLEASADANNKEAALQAPMQGQVVILCAGTSDLPVAEEARLTAQLMGCTVDFVADVGVAGIHRLLAQLPRIREADVVIVVAGMDGALPSVAAGLVEVPVVRLLNDRPNVYPDACHVDGALPSVAAGLVEVPVIAVPTSIGYGAAFNGVAPLLSALNACSPGVAVVNIDNGFGAAMLAARMLQMASRFNLTP</sequence>
<dbReference type="InterPro" id="IPR039476">
    <property type="entry name" value="P2CMN_synthase_LarB"/>
</dbReference>
<proteinExistence type="predicted"/>
<evidence type="ECO:0000313" key="5">
    <source>
        <dbReference type="EMBL" id="KAK3287304.1"/>
    </source>
</evidence>
<evidence type="ECO:0000259" key="4">
    <source>
        <dbReference type="SMART" id="SM01001"/>
    </source>
</evidence>
<dbReference type="SMART" id="SM01001">
    <property type="entry name" value="AIRC"/>
    <property type="match status" value="1"/>
</dbReference>
<keyword evidence="6" id="KW-1185">Reference proteome</keyword>
<name>A0AAE0GZP9_9CHLO</name>
<dbReference type="PANTHER" id="PTHR43064:SF1">
    <property type="entry name" value="SLL1489 PROTEIN"/>
    <property type="match status" value="1"/>
</dbReference>
<reference evidence="5 6" key="1">
    <citation type="journal article" date="2015" name="Genome Biol. Evol.">
        <title>Comparative Genomics of a Bacterivorous Green Alga Reveals Evolutionary Causalities and Consequences of Phago-Mixotrophic Mode of Nutrition.</title>
        <authorList>
            <person name="Burns J.A."/>
            <person name="Paasch A."/>
            <person name="Narechania A."/>
            <person name="Kim E."/>
        </authorList>
    </citation>
    <scope>NUCLEOTIDE SEQUENCE [LARGE SCALE GENOMIC DNA]</scope>
    <source>
        <strain evidence="5 6">PLY_AMNH</strain>
    </source>
</reference>
<evidence type="ECO:0000256" key="3">
    <source>
        <dbReference type="SAM" id="MobiDB-lite"/>
    </source>
</evidence>
<comment type="pathway">
    <text evidence="1">Purine metabolism; IMP biosynthesis via de novo pathway; 5-amino-1-(5-phospho-D-ribosyl)imidazole-4-carboxylate from 5-amino-1-(5-phospho-D-ribosyl)imidazole (carboxylase route): step 1/1.</text>
</comment>